<dbReference type="Pfam" id="PF00561">
    <property type="entry name" value="Abhydrolase_1"/>
    <property type="match status" value="1"/>
</dbReference>
<dbReference type="PATRIC" id="fig|189381.12.peg.1059"/>
<dbReference type="Gene3D" id="3.40.50.1820">
    <property type="entry name" value="alpha/beta hydrolase"/>
    <property type="match status" value="1"/>
</dbReference>
<proteinExistence type="predicted"/>
<gene>
    <name evidence="2" type="ORF">AF331_04685</name>
</gene>
<dbReference type="RefSeq" id="WP_053426980.1">
    <property type="nucleotide sequence ID" value="NZ_JAUKEH010000001.1"/>
</dbReference>
<comment type="caution">
    <text evidence="2">The sequence shown here is derived from an EMBL/GenBank/DDBJ whole genome shotgun (WGS) entry which is preliminary data.</text>
</comment>
<evidence type="ECO:0000259" key="1">
    <source>
        <dbReference type="Pfam" id="PF00561"/>
    </source>
</evidence>
<dbReference type="AlphaFoldDB" id="A0A0M0GPT0"/>
<dbReference type="InterPro" id="IPR050266">
    <property type="entry name" value="AB_hydrolase_sf"/>
</dbReference>
<name>A0A0M0GPT0_9BACI</name>
<keyword evidence="3" id="KW-1185">Reference proteome</keyword>
<dbReference type="SUPFAM" id="SSF53474">
    <property type="entry name" value="alpha/beta-Hydrolases"/>
    <property type="match status" value="1"/>
</dbReference>
<evidence type="ECO:0000313" key="2">
    <source>
        <dbReference type="EMBL" id="KON91788.1"/>
    </source>
</evidence>
<reference evidence="3" key="1">
    <citation type="submission" date="2015-07" db="EMBL/GenBank/DDBJ databases">
        <title>Fjat-14235 jcm11544.</title>
        <authorList>
            <person name="Liu B."/>
            <person name="Wang J."/>
            <person name="Zhu Y."/>
            <person name="Liu G."/>
            <person name="Chen Q."/>
            <person name="Chen Z."/>
            <person name="Lan J."/>
            <person name="Che J."/>
            <person name="Ge C."/>
            <person name="Shi H."/>
            <person name="Pan Z."/>
            <person name="Liu X."/>
        </authorList>
    </citation>
    <scope>NUCLEOTIDE SEQUENCE [LARGE SCALE GENOMIC DNA]</scope>
    <source>
        <strain evidence="3">JCM 11544</strain>
    </source>
</reference>
<protein>
    <recommendedName>
        <fullName evidence="1">AB hydrolase-1 domain-containing protein</fullName>
    </recommendedName>
</protein>
<organism evidence="2 3">
    <name type="scientific">Rossellomorea marisflavi</name>
    <dbReference type="NCBI Taxonomy" id="189381"/>
    <lineage>
        <taxon>Bacteria</taxon>
        <taxon>Bacillati</taxon>
        <taxon>Bacillota</taxon>
        <taxon>Bacilli</taxon>
        <taxon>Bacillales</taxon>
        <taxon>Bacillaceae</taxon>
        <taxon>Rossellomorea</taxon>
    </lineage>
</organism>
<dbReference type="InterPro" id="IPR000073">
    <property type="entry name" value="AB_hydrolase_1"/>
</dbReference>
<dbReference type="Proteomes" id="UP000037405">
    <property type="component" value="Unassembled WGS sequence"/>
</dbReference>
<feature type="domain" description="AB hydrolase-1" evidence="1">
    <location>
        <begin position="14"/>
        <end position="116"/>
    </location>
</feature>
<dbReference type="InterPro" id="IPR029058">
    <property type="entry name" value="AB_hydrolase_fold"/>
</dbReference>
<dbReference type="OrthoDB" id="2357020at2"/>
<sequence>MKYFVEVVGSGPSPLIFLPGTGWGGNVGQSIAEALSNSYTVHMIDLPGIGRGEGLSGRISMKDAAGWVKGYMDEQGWKSAAIIGHSLGGAIGLSTASFHPDRVDKLVLLDIGFARIERFPVSMFGTTGYFLPIISGLHRLFGPRFLGQDGEKKTDSNVKTEEEMVSLISSLELNDDAFIRKAILSMQEASPSGIGLLLALYRYHMPKAMKGLSTPTLVLYGNREGKESRIQRRILRQVSKYQNQHPSFKALVGGHYAHMSDDRSIGYIRDFLFTSEQVQKSEIR</sequence>
<accession>A0A0M0GPT0</accession>
<evidence type="ECO:0000313" key="3">
    <source>
        <dbReference type="Proteomes" id="UP000037405"/>
    </source>
</evidence>
<dbReference type="PANTHER" id="PTHR43798">
    <property type="entry name" value="MONOACYLGLYCEROL LIPASE"/>
    <property type="match status" value="1"/>
</dbReference>
<dbReference type="EMBL" id="LGUE01000001">
    <property type="protein sequence ID" value="KON91788.1"/>
    <property type="molecule type" value="Genomic_DNA"/>
</dbReference>
<dbReference type="PRINTS" id="PR00111">
    <property type="entry name" value="ABHYDROLASE"/>
</dbReference>
<dbReference type="STRING" id="189381.GCA_900166615_03351"/>